<keyword evidence="3 8" id="KW-0808">Transferase</keyword>
<evidence type="ECO:0000259" key="7">
    <source>
        <dbReference type="Pfam" id="PF01035"/>
    </source>
</evidence>
<accession>A0ABS5I174</accession>
<keyword evidence="2 8" id="KW-0489">Methyltransferase</keyword>
<dbReference type="GO" id="GO:0003908">
    <property type="term" value="F:methylated-DNA-[protein]-cysteine S-methyltransferase activity"/>
    <property type="evidence" value="ECO:0007669"/>
    <property type="project" value="UniProtKB-EC"/>
</dbReference>
<evidence type="ECO:0000256" key="1">
    <source>
        <dbReference type="ARBA" id="ARBA00001286"/>
    </source>
</evidence>
<evidence type="ECO:0000256" key="5">
    <source>
        <dbReference type="ARBA" id="ARBA00023204"/>
    </source>
</evidence>
<dbReference type="PANTHER" id="PTHR10815">
    <property type="entry name" value="METHYLATED-DNA--PROTEIN-CYSTEINE METHYLTRANSFERASE"/>
    <property type="match status" value="1"/>
</dbReference>
<keyword evidence="9" id="KW-1185">Reference proteome</keyword>
<protein>
    <submittedName>
        <fullName evidence="8">Methylated-DNA--[protein]-cysteine S-methyltransferase</fullName>
        <ecNumber evidence="8">2.1.1.63</ecNumber>
    </submittedName>
</protein>
<dbReference type="PROSITE" id="PS00374">
    <property type="entry name" value="MGMT"/>
    <property type="match status" value="1"/>
</dbReference>
<dbReference type="Gene3D" id="1.10.10.10">
    <property type="entry name" value="Winged helix-like DNA-binding domain superfamily/Winged helix DNA-binding domain"/>
    <property type="match status" value="1"/>
</dbReference>
<dbReference type="InterPro" id="IPR036388">
    <property type="entry name" value="WH-like_DNA-bd_sf"/>
</dbReference>
<evidence type="ECO:0000256" key="3">
    <source>
        <dbReference type="ARBA" id="ARBA00022679"/>
    </source>
</evidence>
<dbReference type="NCBIfam" id="TIGR00589">
    <property type="entry name" value="ogt"/>
    <property type="match status" value="1"/>
</dbReference>
<evidence type="ECO:0000313" key="9">
    <source>
        <dbReference type="Proteomes" id="UP000811844"/>
    </source>
</evidence>
<evidence type="ECO:0000256" key="4">
    <source>
        <dbReference type="ARBA" id="ARBA00022763"/>
    </source>
</evidence>
<comment type="caution">
    <text evidence="8">The sequence shown here is derived from an EMBL/GenBank/DDBJ whole genome shotgun (WGS) entry which is preliminary data.</text>
</comment>
<dbReference type="PANTHER" id="PTHR10815:SF5">
    <property type="entry name" value="METHYLATED-DNA--PROTEIN-CYSTEINE METHYLTRANSFERASE"/>
    <property type="match status" value="1"/>
</dbReference>
<dbReference type="CDD" id="cd06445">
    <property type="entry name" value="ATase"/>
    <property type="match status" value="1"/>
</dbReference>
<evidence type="ECO:0000256" key="6">
    <source>
        <dbReference type="ARBA" id="ARBA00049348"/>
    </source>
</evidence>
<dbReference type="EC" id="2.1.1.63" evidence="8"/>
<feature type="domain" description="Methylated-DNA-[protein]-cysteine S-methyltransferase DNA binding" evidence="7">
    <location>
        <begin position="66"/>
        <end position="143"/>
    </location>
</feature>
<dbReference type="InterPro" id="IPR014048">
    <property type="entry name" value="MethylDNA_cys_MeTrfase_DNA-bd"/>
</dbReference>
<gene>
    <name evidence="8" type="ORF">G3R48_05485</name>
</gene>
<comment type="catalytic activity">
    <reaction evidence="6">
        <text>a 6-O-methyl-2'-deoxyguanosine in DNA + L-cysteinyl-[protein] = S-methyl-L-cysteinyl-[protein] + a 2'-deoxyguanosine in DNA</text>
        <dbReference type="Rhea" id="RHEA:24000"/>
        <dbReference type="Rhea" id="RHEA-COMP:10131"/>
        <dbReference type="Rhea" id="RHEA-COMP:10132"/>
        <dbReference type="Rhea" id="RHEA-COMP:11367"/>
        <dbReference type="Rhea" id="RHEA-COMP:11368"/>
        <dbReference type="ChEBI" id="CHEBI:29950"/>
        <dbReference type="ChEBI" id="CHEBI:82612"/>
        <dbReference type="ChEBI" id="CHEBI:85445"/>
        <dbReference type="ChEBI" id="CHEBI:85448"/>
        <dbReference type="EC" id="2.1.1.63"/>
    </reaction>
</comment>
<reference evidence="8 9" key="1">
    <citation type="submission" date="2020-02" db="EMBL/GenBank/DDBJ databases">
        <title>Shewanella WXL01 sp. nov., a marine bacterium isolated from green algae in Luhuitou Fringing Reef (Northern South China Sea).</title>
        <authorList>
            <person name="Wang X."/>
        </authorList>
    </citation>
    <scope>NUCLEOTIDE SEQUENCE [LARGE SCALE GENOMIC DNA]</scope>
    <source>
        <strain evidence="8 9">MCCC 1A01895</strain>
    </source>
</reference>
<comment type="catalytic activity">
    <reaction evidence="1">
        <text>a 4-O-methyl-thymidine in DNA + L-cysteinyl-[protein] = a thymidine in DNA + S-methyl-L-cysteinyl-[protein]</text>
        <dbReference type="Rhea" id="RHEA:53428"/>
        <dbReference type="Rhea" id="RHEA-COMP:10131"/>
        <dbReference type="Rhea" id="RHEA-COMP:10132"/>
        <dbReference type="Rhea" id="RHEA-COMP:13555"/>
        <dbReference type="Rhea" id="RHEA-COMP:13556"/>
        <dbReference type="ChEBI" id="CHEBI:29950"/>
        <dbReference type="ChEBI" id="CHEBI:82612"/>
        <dbReference type="ChEBI" id="CHEBI:137386"/>
        <dbReference type="ChEBI" id="CHEBI:137387"/>
        <dbReference type="EC" id="2.1.1.63"/>
    </reaction>
</comment>
<evidence type="ECO:0000256" key="2">
    <source>
        <dbReference type="ARBA" id="ARBA00022603"/>
    </source>
</evidence>
<dbReference type="InterPro" id="IPR001497">
    <property type="entry name" value="MethylDNA_cys_MeTrfase_AS"/>
</dbReference>
<dbReference type="GO" id="GO:0032259">
    <property type="term" value="P:methylation"/>
    <property type="evidence" value="ECO:0007669"/>
    <property type="project" value="UniProtKB-KW"/>
</dbReference>
<dbReference type="EMBL" id="JAAIKR010000003">
    <property type="protein sequence ID" value="MBR9727439.1"/>
    <property type="molecule type" value="Genomic_DNA"/>
</dbReference>
<evidence type="ECO:0000313" key="8">
    <source>
        <dbReference type="EMBL" id="MBR9727439.1"/>
    </source>
</evidence>
<dbReference type="Proteomes" id="UP000811844">
    <property type="component" value="Unassembled WGS sequence"/>
</dbReference>
<dbReference type="InterPro" id="IPR036631">
    <property type="entry name" value="MGMT_N_sf"/>
</dbReference>
<dbReference type="SUPFAM" id="SSF53155">
    <property type="entry name" value="Methylated DNA-protein cysteine methyltransferase domain"/>
    <property type="match status" value="1"/>
</dbReference>
<proteinExistence type="predicted"/>
<dbReference type="InterPro" id="IPR036217">
    <property type="entry name" value="MethylDNA_cys_MeTrfase_DNAb"/>
</dbReference>
<organism evidence="8 9">
    <name type="scientific">Shewanella intestini</name>
    <dbReference type="NCBI Taxonomy" id="2017544"/>
    <lineage>
        <taxon>Bacteria</taxon>
        <taxon>Pseudomonadati</taxon>
        <taxon>Pseudomonadota</taxon>
        <taxon>Gammaproteobacteria</taxon>
        <taxon>Alteromonadales</taxon>
        <taxon>Shewanellaceae</taxon>
        <taxon>Shewanella</taxon>
    </lineage>
</organism>
<keyword evidence="5" id="KW-0234">DNA repair</keyword>
<keyword evidence="4" id="KW-0227">DNA damage</keyword>
<sequence>MERVFEVPDASISTQLTHSAVLIDSKESDLKCANGYLHAGIEQLINYFNGTLKSFNLTLSPKGTVFQQQVWQALTEIPYGSSCSYSDIANKIQRPKAVRAVGAANGANPIAIVVPCHRVIGKSGKLTGYAHGLAMKQYLLNLEVQ</sequence>
<dbReference type="SUPFAM" id="SSF46767">
    <property type="entry name" value="Methylated DNA-protein cysteine methyltransferase, C-terminal domain"/>
    <property type="match status" value="1"/>
</dbReference>
<dbReference type="Pfam" id="PF01035">
    <property type="entry name" value="DNA_binding_1"/>
    <property type="match status" value="1"/>
</dbReference>
<name>A0ABS5I174_9GAMM</name>